<reference evidence="5" key="2">
    <citation type="journal article" date="2023" name="IMA Fungus">
        <title>Comparative genomic study of the Penicillium genus elucidates a diverse pangenome and 15 lateral gene transfer events.</title>
        <authorList>
            <person name="Petersen C."/>
            <person name="Sorensen T."/>
            <person name="Nielsen M.R."/>
            <person name="Sondergaard T.E."/>
            <person name="Sorensen J.L."/>
            <person name="Fitzpatrick D.A."/>
            <person name="Frisvad J.C."/>
            <person name="Nielsen K.L."/>
        </authorList>
    </citation>
    <scope>NUCLEOTIDE SEQUENCE</scope>
    <source>
        <strain evidence="5">IBT 30761</strain>
    </source>
</reference>
<dbReference type="CDD" id="cd21789">
    <property type="entry name" value="Rad21_Rec8_M_SpRec8p-like"/>
    <property type="match status" value="1"/>
</dbReference>
<evidence type="ECO:0000259" key="4">
    <source>
        <dbReference type="Pfam" id="PF04825"/>
    </source>
</evidence>
<dbReference type="Proteomes" id="UP001149074">
    <property type="component" value="Unassembled WGS sequence"/>
</dbReference>
<dbReference type="GO" id="GO:0003682">
    <property type="term" value="F:chromatin binding"/>
    <property type="evidence" value="ECO:0007669"/>
    <property type="project" value="TreeGrafter"/>
</dbReference>
<dbReference type="GeneID" id="81354166"/>
<accession>A0A9W9G0X1</accession>
<keyword evidence="2" id="KW-0539">Nucleus</keyword>
<reference evidence="5" key="1">
    <citation type="submission" date="2022-11" db="EMBL/GenBank/DDBJ databases">
        <authorList>
            <person name="Petersen C."/>
        </authorList>
    </citation>
    <scope>NUCLEOTIDE SEQUENCE</scope>
    <source>
        <strain evidence="5">IBT 30761</strain>
    </source>
</reference>
<dbReference type="AlphaFoldDB" id="A0A9W9G0X1"/>
<evidence type="ECO:0000256" key="1">
    <source>
        <dbReference type="ARBA" id="ARBA00004123"/>
    </source>
</evidence>
<comment type="subcellular location">
    <subcellularLocation>
        <location evidence="1">Nucleus</location>
    </subcellularLocation>
</comment>
<dbReference type="OrthoDB" id="5427633at2759"/>
<comment type="caution">
    <text evidence="5">The sequence shown here is derived from an EMBL/GenBank/DDBJ whole genome shotgun (WGS) entry which is preliminary data.</text>
</comment>
<dbReference type="PANTHER" id="PTHR12585">
    <property type="entry name" value="SCC1 / RAD21 FAMILY MEMBER"/>
    <property type="match status" value="1"/>
</dbReference>
<organism evidence="5 6">
    <name type="scientific">Penicillium argentinense</name>
    <dbReference type="NCBI Taxonomy" id="1131581"/>
    <lineage>
        <taxon>Eukaryota</taxon>
        <taxon>Fungi</taxon>
        <taxon>Dikarya</taxon>
        <taxon>Ascomycota</taxon>
        <taxon>Pezizomycotina</taxon>
        <taxon>Eurotiomycetes</taxon>
        <taxon>Eurotiomycetidae</taxon>
        <taxon>Eurotiales</taxon>
        <taxon>Aspergillaceae</taxon>
        <taxon>Penicillium</taxon>
    </lineage>
</organism>
<evidence type="ECO:0000256" key="2">
    <source>
        <dbReference type="ARBA" id="ARBA00023242"/>
    </source>
</evidence>
<gene>
    <name evidence="5" type="ORF">N7532_002693</name>
</gene>
<evidence type="ECO:0000313" key="6">
    <source>
        <dbReference type="Proteomes" id="UP001149074"/>
    </source>
</evidence>
<evidence type="ECO:0000313" key="5">
    <source>
        <dbReference type="EMBL" id="KAJ5110048.1"/>
    </source>
</evidence>
<feature type="compositionally biased region" description="Basic and acidic residues" evidence="3">
    <location>
        <begin position="426"/>
        <end position="443"/>
    </location>
</feature>
<dbReference type="GO" id="GO:0007064">
    <property type="term" value="P:mitotic sister chromatid cohesion"/>
    <property type="evidence" value="ECO:0007669"/>
    <property type="project" value="TreeGrafter"/>
</dbReference>
<protein>
    <recommendedName>
        <fullName evidence="4">Rad21/Rec8-like protein N-terminal domain-containing protein</fullName>
    </recommendedName>
</protein>
<dbReference type="EMBL" id="JAPQKI010000003">
    <property type="protein sequence ID" value="KAJ5110048.1"/>
    <property type="molecule type" value="Genomic_DNA"/>
</dbReference>
<dbReference type="PANTHER" id="PTHR12585:SF70">
    <property type="entry name" value="RAD21_REC8 N TERMINAL DOMAIN PROTEIN (AFU_ORTHOLOGUE AFUA_6G02900)"/>
    <property type="match status" value="1"/>
</dbReference>
<name>A0A9W9G0X1_9EURO</name>
<sequence length="644" mass="71155">MFYSHEILTSPKHGVATVWLAATLGPKSATRKINRKAILDVNVPGACRVIIDPEAPMALRLQGSLLYGVTRVYNQQCGYTLLEAQSMHDKMVSMLKLLPGGGIDPSAGRARPSTLILPYDPSFLPETGLPGLDLDLSLFKRLTNLDSTQHFGLWSEPTAGSHSSLSQTGNIHLELPQDDGLVGAGLQRPDDGVYGSAAKRGLFGRAPLVPLDRQNEEGILLQPDFEFDEHGNIVEFDVSRLSPRKRRRISSMPQLEETPGSIQLQNERLTDVKAMQLDQGEILIQDEDTMNLDIAHGNATSQTKHRTETGVPDPTEIRRARSSNRPAREIVPDEKTSLRNTDLANWNQNYLANMAQANKQKQHNKLPTIAKKNAAFWVYGQGLGSVGKGLGAQPEPHPLAMFSGIKLFQSIGGEIITEEREEAENETTRSRARETEQPRDVEFARQAPSSIIDEHSSQMPWNISSIHSGQRYGSVESRIESSSRIGGRRGRLTSASPLVLKSRRRQAGDIPADQDPTMTLDEELDITRYLEDELAYDRGEVSSLSRGRSVDLERVTAGLDADTLNFFEFIQEVLTEEEIPGITFEELLPPEETKQVVAVQAFVNVLTLANKGALRVRQAPSSDGGFSAWPRWQFGDISMRVAGD</sequence>
<dbReference type="Pfam" id="PF04825">
    <property type="entry name" value="Rad21_Rec8_N"/>
    <property type="match status" value="1"/>
</dbReference>
<keyword evidence="6" id="KW-1185">Reference proteome</keyword>
<dbReference type="InterPro" id="IPR039781">
    <property type="entry name" value="Rad21/Rec8-like"/>
</dbReference>
<evidence type="ECO:0000256" key="3">
    <source>
        <dbReference type="SAM" id="MobiDB-lite"/>
    </source>
</evidence>
<proteinExistence type="predicted"/>
<feature type="region of interest" description="Disordered" evidence="3">
    <location>
        <begin position="299"/>
        <end position="327"/>
    </location>
</feature>
<dbReference type="InterPro" id="IPR006910">
    <property type="entry name" value="Rad21_Rec8_N"/>
</dbReference>
<dbReference type="GO" id="GO:0005634">
    <property type="term" value="C:nucleus"/>
    <property type="evidence" value="ECO:0007669"/>
    <property type="project" value="UniProtKB-SubCell"/>
</dbReference>
<feature type="region of interest" description="Disordered" evidence="3">
    <location>
        <begin position="420"/>
        <end position="443"/>
    </location>
</feature>
<dbReference type="RefSeq" id="XP_056478159.1">
    <property type="nucleotide sequence ID" value="XM_056615187.1"/>
</dbReference>
<dbReference type="GO" id="GO:0030892">
    <property type="term" value="C:mitotic cohesin complex"/>
    <property type="evidence" value="ECO:0007669"/>
    <property type="project" value="TreeGrafter"/>
</dbReference>
<feature type="domain" description="Rad21/Rec8-like protein N-terminal" evidence="4">
    <location>
        <begin position="1"/>
        <end position="107"/>
    </location>
</feature>